<dbReference type="PANTHER" id="PTHR24064">
    <property type="entry name" value="SOLUTE CARRIER FAMILY 22 MEMBER"/>
    <property type="match status" value="1"/>
</dbReference>
<dbReference type="GO" id="GO:0022857">
    <property type="term" value="F:transmembrane transporter activity"/>
    <property type="evidence" value="ECO:0007669"/>
    <property type="project" value="InterPro"/>
</dbReference>
<dbReference type="Proteomes" id="UP000515154">
    <property type="component" value="Linkage group LG13"/>
</dbReference>
<dbReference type="KEGG" id="osn:115218326"/>
<feature type="transmembrane region" description="Helical" evidence="5">
    <location>
        <begin position="446"/>
        <end position="470"/>
    </location>
</feature>
<keyword evidence="7" id="KW-1185">Reference proteome</keyword>
<feature type="transmembrane region" description="Helical" evidence="5">
    <location>
        <begin position="37"/>
        <end position="58"/>
    </location>
</feature>
<evidence type="ECO:0000256" key="1">
    <source>
        <dbReference type="ARBA" id="ARBA00004141"/>
    </source>
</evidence>
<dbReference type="PROSITE" id="PS50850">
    <property type="entry name" value="MFS"/>
    <property type="match status" value="1"/>
</dbReference>
<organism evidence="7 8">
    <name type="scientific">Octopus sinensis</name>
    <name type="common">East Asian common octopus</name>
    <dbReference type="NCBI Taxonomy" id="2607531"/>
    <lineage>
        <taxon>Eukaryota</taxon>
        <taxon>Metazoa</taxon>
        <taxon>Spiralia</taxon>
        <taxon>Lophotrochozoa</taxon>
        <taxon>Mollusca</taxon>
        <taxon>Cephalopoda</taxon>
        <taxon>Coleoidea</taxon>
        <taxon>Octopodiformes</taxon>
        <taxon>Octopoda</taxon>
        <taxon>Incirrata</taxon>
        <taxon>Octopodidae</taxon>
        <taxon>Octopus</taxon>
    </lineage>
</organism>
<name>A0A6P7T0P3_9MOLL</name>
<dbReference type="AlphaFoldDB" id="A0A6P7T0P3"/>
<keyword evidence="3 5" id="KW-1133">Transmembrane helix</keyword>
<evidence type="ECO:0000256" key="2">
    <source>
        <dbReference type="ARBA" id="ARBA00022692"/>
    </source>
</evidence>
<evidence type="ECO:0000256" key="3">
    <source>
        <dbReference type="ARBA" id="ARBA00022989"/>
    </source>
</evidence>
<feature type="transmembrane region" description="Helical" evidence="5">
    <location>
        <begin position="178"/>
        <end position="196"/>
    </location>
</feature>
<accession>A0A6P7T0P3</accession>
<feature type="transmembrane region" description="Helical" evidence="5">
    <location>
        <begin position="263"/>
        <end position="282"/>
    </location>
</feature>
<comment type="subcellular location">
    <subcellularLocation>
        <location evidence="1">Membrane</location>
        <topology evidence="1">Multi-pass membrane protein</topology>
    </subcellularLocation>
</comment>
<proteinExistence type="predicted"/>
<evidence type="ECO:0000259" key="6">
    <source>
        <dbReference type="PROSITE" id="PS50850"/>
    </source>
</evidence>
<protein>
    <submittedName>
        <fullName evidence="8">Organic cation transporter protein-like</fullName>
    </submittedName>
</protein>
<feature type="transmembrane region" description="Helical" evidence="5">
    <location>
        <begin position="153"/>
        <end position="171"/>
    </location>
</feature>
<gene>
    <name evidence="8" type="primary">LOC115218326</name>
</gene>
<reference evidence="8" key="1">
    <citation type="submission" date="2025-08" db="UniProtKB">
        <authorList>
            <consortium name="RefSeq"/>
        </authorList>
    </citation>
    <scope>IDENTIFICATION</scope>
</reference>
<evidence type="ECO:0000256" key="5">
    <source>
        <dbReference type="SAM" id="Phobius"/>
    </source>
</evidence>
<dbReference type="InterPro" id="IPR020846">
    <property type="entry name" value="MFS_dom"/>
</dbReference>
<feature type="transmembrane region" description="Helical" evidence="5">
    <location>
        <begin position="235"/>
        <end position="257"/>
    </location>
</feature>
<dbReference type="RefSeq" id="XP_029643937.1">
    <property type="nucleotide sequence ID" value="XM_029788077.2"/>
</dbReference>
<dbReference type="Pfam" id="PF00083">
    <property type="entry name" value="Sugar_tr"/>
    <property type="match status" value="1"/>
</dbReference>
<dbReference type="Gene3D" id="1.20.1250.20">
    <property type="entry name" value="MFS general substrate transporter like domains"/>
    <property type="match status" value="1"/>
</dbReference>
<feature type="domain" description="Major facilitator superfamily (MFS) profile" evidence="6">
    <location>
        <begin position="40"/>
        <end position="534"/>
    </location>
</feature>
<keyword evidence="4 5" id="KW-0472">Membrane</keyword>
<evidence type="ECO:0000256" key="4">
    <source>
        <dbReference type="ARBA" id="ARBA00023136"/>
    </source>
</evidence>
<evidence type="ECO:0000313" key="7">
    <source>
        <dbReference type="Proteomes" id="UP000515154"/>
    </source>
</evidence>
<keyword evidence="2 5" id="KW-0812">Transmembrane</keyword>
<dbReference type="SUPFAM" id="SSF103473">
    <property type="entry name" value="MFS general substrate transporter"/>
    <property type="match status" value="1"/>
</dbReference>
<feature type="transmembrane region" description="Helical" evidence="5">
    <location>
        <begin position="509"/>
        <end position="529"/>
    </location>
</feature>
<feature type="transmembrane region" description="Helical" evidence="5">
    <location>
        <begin position="482"/>
        <end position="503"/>
    </location>
</feature>
<feature type="transmembrane region" description="Helical" evidence="5">
    <location>
        <begin position="422"/>
        <end position="440"/>
    </location>
</feature>
<feature type="transmembrane region" description="Helical" evidence="5">
    <location>
        <begin position="393"/>
        <end position="410"/>
    </location>
</feature>
<feature type="transmembrane region" description="Helical" evidence="5">
    <location>
        <begin position="360"/>
        <end position="381"/>
    </location>
</feature>
<sequence length="569" mass="64696">MAEIEEYQLKSDKEINSSANIKQLLEKCTYGPYQRRVYICVFITQILSVVLGMNLTFITSNVPFLCYPPNYNISAIPANFTENEYLQMFHPEDDHCSVYNNTFTEIYYKVSSNNLSKVQCSYGRKFLTEKFSSIISEFDLVCEKKWLRSTLQSVYFVGYLFGSIVFGVISDRFGRKRSFFLANLFLVVCGLGKIFVPSLTILMILLCFQGYGYIGQLISIYTLSLELATSGVRTPFNFCFMCTYSFGAMLVPGLAYAITDWHYLDLTSGLLSIFVFFFWTSIPESPRWLIGRKRFAEAQAQLLEIMKTNKIQNQEVFNIFTNDKNSSSLINVQEEGKSDKRVPPTKKNYSFIDLFKTFQVATITINICCSWCVISMLYYGVTLNSVDMAGNRYVNFVLMMVVEIPSYFLSHCLFTRFDHRKPIVFFMIFSGLNCIVSNFATEGSFWFPLILVVLGKLGISAAYGSIYLLSAEIFPTVVRVNGIGIASVSSRIGGIAAPFILQLSSYVKWLPLSIYGVLSVAAGLLLLLLPETKDRDLPQTFEDLKNWKTQKCINKKPSNDGKKLEELSF</sequence>
<feature type="transmembrane region" description="Helical" evidence="5">
    <location>
        <begin position="202"/>
        <end position="223"/>
    </location>
</feature>
<evidence type="ECO:0000313" key="8">
    <source>
        <dbReference type="RefSeq" id="XP_029643937.1"/>
    </source>
</evidence>
<dbReference type="CDD" id="cd17317">
    <property type="entry name" value="MFS_SLC22"/>
    <property type="match status" value="1"/>
</dbReference>
<dbReference type="InterPro" id="IPR036259">
    <property type="entry name" value="MFS_trans_sf"/>
</dbReference>
<dbReference type="InterPro" id="IPR005828">
    <property type="entry name" value="MFS_sugar_transport-like"/>
</dbReference>
<dbReference type="GO" id="GO:0016020">
    <property type="term" value="C:membrane"/>
    <property type="evidence" value="ECO:0007669"/>
    <property type="project" value="UniProtKB-SubCell"/>
</dbReference>